<proteinExistence type="predicted"/>
<feature type="transmembrane region" description="Helical" evidence="1">
    <location>
        <begin position="60"/>
        <end position="79"/>
    </location>
</feature>
<dbReference type="Proteomes" id="UP000322530">
    <property type="component" value="Unassembled WGS sequence"/>
</dbReference>
<evidence type="ECO:0000256" key="1">
    <source>
        <dbReference type="SAM" id="Phobius"/>
    </source>
</evidence>
<dbReference type="AlphaFoldDB" id="A0A5A5T790"/>
<keyword evidence="1" id="KW-1133">Transmembrane helix</keyword>
<keyword evidence="3" id="KW-1185">Reference proteome</keyword>
<evidence type="ECO:0000313" key="3">
    <source>
        <dbReference type="Proteomes" id="UP000322530"/>
    </source>
</evidence>
<feature type="transmembrane region" description="Helical" evidence="1">
    <location>
        <begin position="35"/>
        <end position="54"/>
    </location>
</feature>
<dbReference type="EMBL" id="BIXY01000009">
    <property type="protein sequence ID" value="GCF07340.1"/>
    <property type="molecule type" value="Genomic_DNA"/>
</dbReference>
<protein>
    <submittedName>
        <fullName evidence="2">Uncharacterized protein</fullName>
    </submittedName>
</protein>
<organism evidence="2 3">
    <name type="scientific">Dictyobacter arantiisoli</name>
    <dbReference type="NCBI Taxonomy" id="2014874"/>
    <lineage>
        <taxon>Bacteria</taxon>
        <taxon>Bacillati</taxon>
        <taxon>Chloroflexota</taxon>
        <taxon>Ktedonobacteria</taxon>
        <taxon>Ktedonobacterales</taxon>
        <taxon>Dictyobacteraceae</taxon>
        <taxon>Dictyobacter</taxon>
    </lineage>
</organism>
<keyword evidence="1" id="KW-0472">Membrane</keyword>
<name>A0A5A5T790_9CHLR</name>
<accession>A0A5A5T790</accession>
<evidence type="ECO:0000313" key="2">
    <source>
        <dbReference type="EMBL" id="GCF07340.1"/>
    </source>
</evidence>
<sequence>MKQTFPKSTVSAAHNAFAQTMIGFEHAMYANFHHLTYLPIILFLIAGGILLASFSTKHGGARAASYAVAILLVVACVFII</sequence>
<keyword evidence="1" id="KW-0812">Transmembrane</keyword>
<dbReference type="RefSeq" id="WP_149400371.1">
    <property type="nucleotide sequence ID" value="NZ_BIXY01000009.1"/>
</dbReference>
<gene>
    <name evidence="2" type="ORF">KDI_09040</name>
</gene>
<comment type="caution">
    <text evidence="2">The sequence shown here is derived from an EMBL/GenBank/DDBJ whole genome shotgun (WGS) entry which is preliminary data.</text>
</comment>
<reference evidence="2 3" key="1">
    <citation type="submission" date="2019-01" db="EMBL/GenBank/DDBJ databases">
        <title>Draft genome sequence of Dictyobacter sp. Uno17.</title>
        <authorList>
            <person name="Wang C.M."/>
            <person name="Zheng Y."/>
            <person name="Sakai Y."/>
            <person name="Abe K."/>
            <person name="Yokota A."/>
            <person name="Yabe S."/>
        </authorList>
    </citation>
    <scope>NUCLEOTIDE SEQUENCE [LARGE SCALE GENOMIC DNA]</scope>
    <source>
        <strain evidence="2 3">Uno17</strain>
    </source>
</reference>